<organism evidence="1">
    <name type="scientific">Pseudomonas nitroreducens</name>
    <dbReference type="NCBI Taxonomy" id="46680"/>
    <lineage>
        <taxon>Bacteria</taxon>
        <taxon>Pseudomonadati</taxon>
        <taxon>Pseudomonadota</taxon>
        <taxon>Gammaproteobacteria</taxon>
        <taxon>Pseudomonadales</taxon>
        <taxon>Pseudomonadaceae</taxon>
        <taxon>Pseudomonas</taxon>
    </lineage>
</organism>
<proteinExistence type="predicted"/>
<sequence>MTTRRNFLIGASQVGALAVMSPKLVFATPLKQKPVRILSTGLAGEQEFHSMLRARLTHTGQVDIASVPLDAAIWASPARLAQAMDALNGTRLIAFVEPRNELILMQFLMDRGAAVLIQGEHAVDSKGVSRHDFLSTPSSAGIGGALADSLAKGGSPFSISVRALGSVTAHPRSNQSEVATHWTTALGTYYADIAVGRWEPQAEVASYGSGLIMAERLDRVASTFIADL</sequence>
<dbReference type="EMBL" id="FJ851547">
    <property type="protein sequence ID" value="ACP17977.1"/>
    <property type="molecule type" value="Genomic_DNA"/>
</dbReference>
<evidence type="ECO:0000313" key="1">
    <source>
        <dbReference type="EMBL" id="ACP17977.1"/>
    </source>
</evidence>
<protein>
    <submittedName>
        <fullName evidence="1">Uncharacterized protein</fullName>
    </submittedName>
</protein>
<dbReference type="PROSITE" id="PS51318">
    <property type="entry name" value="TAT"/>
    <property type="match status" value="1"/>
</dbReference>
<name>C3VA30_PSENT</name>
<dbReference type="AlphaFoldDB" id="C3VA30"/>
<reference evidence="1" key="1">
    <citation type="submission" date="2009-03" db="EMBL/GenBank/DDBJ databases">
        <authorList>
            <person name="Ryu J.-Y."/>
            <person name="Seo J."/>
            <person name="Unno T."/>
            <person name="Ahn J.-H."/>
            <person name="Sadowsky M.J."/>
            <person name="Hur H.-G."/>
        </authorList>
    </citation>
    <scope>NUCLEOTIDE SEQUENCE</scope>
    <source>
        <strain evidence="1">Jin1</strain>
    </source>
</reference>
<reference evidence="1" key="2">
    <citation type="journal article" date="2010" name="Arch. Microbiol.">
        <title>Isoeugenol monooxygenase and its putative regulatory gene are located in the eugenol metabolic gene cluster in Pseudomonas nitroreducens Jin1.</title>
        <authorList>
            <person name="Ryu J.Y."/>
            <person name="Seo J."/>
            <person name="Unno T."/>
            <person name="Ahn J.H."/>
            <person name="Yan T."/>
            <person name="Sadowsky M.J."/>
            <person name="Hur H.G."/>
        </authorList>
    </citation>
    <scope>NUCLEOTIDE SEQUENCE</scope>
    <source>
        <strain evidence="1">Jin1</strain>
    </source>
</reference>
<accession>C3VA30</accession>
<dbReference type="InterPro" id="IPR006311">
    <property type="entry name" value="TAT_signal"/>
</dbReference>